<dbReference type="NCBIfam" id="TIGR02595">
    <property type="entry name" value="PEP_CTERM"/>
    <property type="match status" value="1"/>
</dbReference>
<dbReference type="Proteomes" id="UP000236728">
    <property type="component" value="Unassembled WGS sequence"/>
</dbReference>
<gene>
    <name evidence="3" type="ORF">SAMN05421819_2177</name>
</gene>
<evidence type="ECO:0000256" key="1">
    <source>
        <dbReference type="SAM" id="SignalP"/>
    </source>
</evidence>
<accession>A0A1H5Y9R2</accession>
<evidence type="ECO:0000313" key="3">
    <source>
        <dbReference type="EMBL" id="SEG20310.1"/>
    </source>
</evidence>
<dbReference type="EMBL" id="FNVA01000003">
    <property type="protein sequence ID" value="SEG20310.1"/>
    <property type="molecule type" value="Genomic_DNA"/>
</dbReference>
<name>A0A1H5Y9R2_9BACT</name>
<sequence length="174" mass="18505">MHRTLLRILLAVSPLSLVALPLSARADTIENYNITFTSFDSFTQVGSGTITVDDDGVGDYTVAGFSYSFYPGDPTNATTMSYDAAGLTNASAETGFVSFLPGEYGFSFYAPADPLYTYYSDGTGWSFETINIEDGGFYSITENVSATPEPGSLALLGTGMLAAAGVARRRFVRA</sequence>
<dbReference type="Pfam" id="PF07589">
    <property type="entry name" value="PEP-CTERM"/>
    <property type="match status" value="1"/>
</dbReference>
<feature type="domain" description="Ice-binding protein C-terminal" evidence="2">
    <location>
        <begin position="146"/>
        <end position="169"/>
    </location>
</feature>
<evidence type="ECO:0000259" key="2">
    <source>
        <dbReference type="Pfam" id="PF07589"/>
    </source>
</evidence>
<feature type="chain" id="PRO_5009290307" evidence="1">
    <location>
        <begin position="27"/>
        <end position="174"/>
    </location>
</feature>
<dbReference type="RefSeq" id="WP_103933056.1">
    <property type="nucleotide sequence ID" value="NZ_FNVA01000003.1"/>
</dbReference>
<evidence type="ECO:0000313" key="4">
    <source>
        <dbReference type="Proteomes" id="UP000236728"/>
    </source>
</evidence>
<feature type="signal peptide" evidence="1">
    <location>
        <begin position="1"/>
        <end position="26"/>
    </location>
</feature>
<reference evidence="3 4" key="1">
    <citation type="submission" date="2016-10" db="EMBL/GenBank/DDBJ databases">
        <authorList>
            <person name="de Groot N.N."/>
        </authorList>
    </citation>
    <scope>NUCLEOTIDE SEQUENCE [LARGE SCALE GENOMIC DNA]</scope>
    <source>
        <strain evidence="3 4">DSM 22489</strain>
    </source>
</reference>
<dbReference type="AlphaFoldDB" id="A0A1H5Y9R2"/>
<proteinExistence type="predicted"/>
<organism evidence="3 4">
    <name type="scientific">Bryocella elongata</name>
    <dbReference type="NCBI Taxonomy" id="863522"/>
    <lineage>
        <taxon>Bacteria</taxon>
        <taxon>Pseudomonadati</taxon>
        <taxon>Acidobacteriota</taxon>
        <taxon>Terriglobia</taxon>
        <taxon>Terriglobales</taxon>
        <taxon>Acidobacteriaceae</taxon>
        <taxon>Bryocella</taxon>
    </lineage>
</organism>
<keyword evidence="1" id="KW-0732">Signal</keyword>
<keyword evidence="4" id="KW-1185">Reference proteome</keyword>
<protein>
    <submittedName>
        <fullName evidence="3">PEP-CTERM protein-sorting domain-containing protein/MYXO-CTERM domain-containing protein</fullName>
    </submittedName>
</protein>
<dbReference type="InterPro" id="IPR013424">
    <property type="entry name" value="Ice-binding_C"/>
</dbReference>